<name>A0A1J5SGN3_9ZZZZ</name>
<dbReference type="EMBL" id="MLJW01000036">
    <property type="protein sequence ID" value="OIR07575.1"/>
    <property type="molecule type" value="Genomic_DNA"/>
</dbReference>
<dbReference type="InterPro" id="IPR025665">
    <property type="entry name" value="Beta-barrel_OMP_2"/>
</dbReference>
<dbReference type="Pfam" id="PF13568">
    <property type="entry name" value="OMP_b-brl_2"/>
    <property type="match status" value="1"/>
</dbReference>
<organism evidence="2">
    <name type="scientific">mine drainage metagenome</name>
    <dbReference type="NCBI Taxonomy" id="410659"/>
    <lineage>
        <taxon>unclassified sequences</taxon>
        <taxon>metagenomes</taxon>
        <taxon>ecological metagenomes</taxon>
    </lineage>
</organism>
<protein>
    <recommendedName>
        <fullName evidence="1">Outer membrane protein beta-barrel domain-containing protein</fullName>
    </recommendedName>
</protein>
<feature type="domain" description="Outer membrane protein beta-barrel" evidence="1">
    <location>
        <begin position="80"/>
        <end position="211"/>
    </location>
</feature>
<reference evidence="2" key="1">
    <citation type="submission" date="2016-10" db="EMBL/GenBank/DDBJ databases">
        <title>Sequence of Gallionella enrichment culture.</title>
        <authorList>
            <person name="Poehlein A."/>
            <person name="Muehling M."/>
            <person name="Daniel R."/>
        </authorList>
    </citation>
    <scope>NUCLEOTIDE SEQUENCE</scope>
</reference>
<gene>
    <name evidence="2" type="ORF">GALL_102370</name>
</gene>
<accession>A0A1J5SGN3</accession>
<evidence type="ECO:0000313" key="2">
    <source>
        <dbReference type="EMBL" id="OIR07575.1"/>
    </source>
</evidence>
<comment type="caution">
    <text evidence="2">The sequence shown here is derived from an EMBL/GenBank/DDBJ whole genome shotgun (WGS) entry which is preliminary data.</text>
</comment>
<proteinExistence type="predicted"/>
<sequence>MKKTFLFLLSIICIVSANAQLSKLFEKKKKTETQKTVKPVAAPKPPKATAPKIDWSKIDLSKRPADHFMFQYGSDFFLSHPDSIKSKGSSRHFNFYVMIDKPIKNNPKFSFAYGFGLGSSNMFFDHEYVRVAGTGSTLAFDSTTIFKKAKVTTFYVEVPVELRYFSDPEHPNKSWKAAVGVKPGLLLKSYFKGKNLEDRNGNSIYGPTYILKESSTRFINSTLIAFTARVGYGNISLHTDLQLTPYLKTSAGPILNTMSIGITVSGL</sequence>
<evidence type="ECO:0000259" key="1">
    <source>
        <dbReference type="Pfam" id="PF13568"/>
    </source>
</evidence>
<dbReference type="AlphaFoldDB" id="A0A1J5SGN3"/>